<evidence type="ECO:0000259" key="6">
    <source>
        <dbReference type="PROSITE" id="PS51910"/>
    </source>
</evidence>
<dbReference type="SMART" id="SM00636">
    <property type="entry name" value="Glyco_18"/>
    <property type="match status" value="1"/>
</dbReference>
<dbReference type="PROSITE" id="PS51910">
    <property type="entry name" value="GH18_2"/>
    <property type="match status" value="1"/>
</dbReference>
<feature type="signal peptide" evidence="5">
    <location>
        <begin position="1"/>
        <end position="21"/>
    </location>
</feature>
<dbReference type="InterPro" id="IPR011583">
    <property type="entry name" value="Chitinase_II/V-like_cat"/>
</dbReference>
<dbReference type="InterPro" id="IPR001223">
    <property type="entry name" value="Glyco_hydro18_cat"/>
</dbReference>
<evidence type="ECO:0000313" key="7">
    <source>
        <dbReference type="Proteomes" id="UP000887540"/>
    </source>
</evidence>
<dbReference type="PROSITE" id="PS01095">
    <property type="entry name" value="GH18_1"/>
    <property type="match status" value="1"/>
</dbReference>
<dbReference type="InterPro" id="IPR029070">
    <property type="entry name" value="Chitinase_insertion_sf"/>
</dbReference>
<dbReference type="AlphaFoldDB" id="A0A914DZX3"/>
<dbReference type="GO" id="GO:0005975">
    <property type="term" value="P:carbohydrate metabolic process"/>
    <property type="evidence" value="ECO:0007669"/>
    <property type="project" value="InterPro"/>
</dbReference>
<evidence type="ECO:0000256" key="3">
    <source>
        <dbReference type="RuleBase" id="RU000489"/>
    </source>
</evidence>
<dbReference type="Gene3D" id="3.20.20.80">
    <property type="entry name" value="Glycosidases"/>
    <property type="match status" value="1"/>
</dbReference>
<dbReference type="GO" id="GO:0004568">
    <property type="term" value="F:chitinase activity"/>
    <property type="evidence" value="ECO:0007669"/>
    <property type="project" value="UniProtKB-ARBA"/>
</dbReference>
<dbReference type="SUPFAM" id="SSF51445">
    <property type="entry name" value="(Trans)glycosidases"/>
    <property type="match status" value="1"/>
</dbReference>
<dbReference type="InterPro" id="IPR017853">
    <property type="entry name" value="GH"/>
</dbReference>
<accession>A0A914DZX3</accession>
<keyword evidence="5" id="KW-0732">Signal</keyword>
<dbReference type="GO" id="GO:0008061">
    <property type="term" value="F:chitin binding"/>
    <property type="evidence" value="ECO:0007669"/>
    <property type="project" value="InterPro"/>
</dbReference>
<keyword evidence="7" id="KW-1185">Reference proteome</keyword>
<name>A0A914DZX3_9BILA</name>
<dbReference type="InterPro" id="IPR001579">
    <property type="entry name" value="Glyco_hydro_18_chit_AS"/>
</dbReference>
<feature type="chain" id="PRO_5036742620" evidence="5">
    <location>
        <begin position="22"/>
        <end position="375"/>
    </location>
</feature>
<feature type="domain" description="GH18" evidence="6">
    <location>
        <begin position="22"/>
        <end position="371"/>
    </location>
</feature>
<dbReference type="InterPro" id="IPR050314">
    <property type="entry name" value="Glycosyl_Hydrlase_18"/>
</dbReference>
<organism evidence="7 8">
    <name type="scientific">Acrobeloides nanus</name>
    <dbReference type="NCBI Taxonomy" id="290746"/>
    <lineage>
        <taxon>Eukaryota</taxon>
        <taxon>Metazoa</taxon>
        <taxon>Ecdysozoa</taxon>
        <taxon>Nematoda</taxon>
        <taxon>Chromadorea</taxon>
        <taxon>Rhabditida</taxon>
        <taxon>Tylenchina</taxon>
        <taxon>Cephalobomorpha</taxon>
        <taxon>Cephaloboidea</taxon>
        <taxon>Cephalobidae</taxon>
        <taxon>Acrobeloides</taxon>
    </lineage>
</organism>
<evidence type="ECO:0000256" key="5">
    <source>
        <dbReference type="SAM" id="SignalP"/>
    </source>
</evidence>
<reference evidence="8" key="1">
    <citation type="submission" date="2022-11" db="UniProtKB">
        <authorList>
            <consortium name="WormBaseParasite"/>
        </authorList>
    </citation>
    <scope>IDENTIFICATION</scope>
</reference>
<evidence type="ECO:0000256" key="1">
    <source>
        <dbReference type="ARBA" id="ARBA00022801"/>
    </source>
</evidence>
<evidence type="ECO:0000256" key="4">
    <source>
        <dbReference type="RuleBase" id="RU004453"/>
    </source>
</evidence>
<dbReference type="PANTHER" id="PTHR11177:SF317">
    <property type="entry name" value="CHITINASE 12-RELATED"/>
    <property type="match status" value="1"/>
</dbReference>
<dbReference type="SUPFAM" id="SSF54556">
    <property type="entry name" value="Chitinase insertion domain"/>
    <property type="match status" value="1"/>
</dbReference>
<evidence type="ECO:0000313" key="8">
    <source>
        <dbReference type="WBParaSite" id="ACRNAN_scaffold4798.g27801.t1"/>
    </source>
</evidence>
<dbReference type="GO" id="GO:0005576">
    <property type="term" value="C:extracellular region"/>
    <property type="evidence" value="ECO:0007669"/>
    <property type="project" value="TreeGrafter"/>
</dbReference>
<evidence type="ECO:0000256" key="2">
    <source>
        <dbReference type="ARBA" id="ARBA00023295"/>
    </source>
</evidence>
<keyword evidence="2 3" id="KW-0326">Glycosidase</keyword>
<dbReference type="PANTHER" id="PTHR11177">
    <property type="entry name" value="CHITINASE"/>
    <property type="match status" value="1"/>
</dbReference>
<sequence length="375" mass="43038">MHTFLMNSLIIFWAFTNFCSAIFLSCYSVPYDPDVSKIDANLCTHILVIGVCDLDDGGLIVLPQSELIQKYNRLKAQNPSLKVLITLIPSNHRVMSKLVLNDKLINEFINTLTLYLVANNLDGFDIDWEFPVWSRHAKKTDKKGFAVLLQKLRQRFDEEKRPLLLTLAVSAPYSITRLGYDVDALNRYVDYVQVMNYDFHDFRKLEPVVGFNAPLRAEPYEFGVLAKMNSDYSTRYWLKIGLNRTKLIFGIPTYGRGFRLLSKHLHFPYAPAIGPSSLGDSVKYFEACNLTQSDDYHYVWNKAAASPYLYKDHQWITIEDIRSVTVKTAYAKEMGLGGVMVFAFHADDYHGICGEERFPLIRAIKRELLKTNLSV</sequence>
<dbReference type="WBParaSite" id="ACRNAN_scaffold4798.g27801.t1">
    <property type="protein sequence ID" value="ACRNAN_scaffold4798.g27801.t1"/>
    <property type="gene ID" value="ACRNAN_scaffold4798.g27801"/>
</dbReference>
<comment type="similarity">
    <text evidence="4">Belongs to the glycosyl hydrolase 18 family.</text>
</comment>
<proteinExistence type="inferred from homology"/>
<dbReference type="Pfam" id="PF00704">
    <property type="entry name" value="Glyco_hydro_18"/>
    <property type="match status" value="1"/>
</dbReference>
<dbReference type="Proteomes" id="UP000887540">
    <property type="component" value="Unplaced"/>
</dbReference>
<protein>
    <submittedName>
        <fullName evidence="8">GH18 domain-containing protein</fullName>
    </submittedName>
</protein>
<keyword evidence="1 3" id="KW-0378">Hydrolase</keyword>
<dbReference type="GO" id="GO:0006032">
    <property type="term" value="P:chitin catabolic process"/>
    <property type="evidence" value="ECO:0007669"/>
    <property type="project" value="UniProtKB-ARBA"/>
</dbReference>
<dbReference type="Gene3D" id="3.10.50.10">
    <property type="match status" value="1"/>
</dbReference>